<reference evidence="1" key="1">
    <citation type="submission" date="2020-05" db="EMBL/GenBank/DDBJ databases">
        <title>Mycena genomes resolve the evolution of fungal bioluminescence.</title>
        <authorList>
            <person name="Tsai I.J."/>
        </authorList>
    </citation>
    <scope>NUCLEOTIDE SEQUENCE</scope>
    <source>
        <strain evidence="1">CCC161011</strain>
    </source>
</reference>
<evidence type="ECO:0000313" key="1">
    <source>
        <dbReference type="EMBL" id="KAF7342995.1"/>
    </source>
</evidence>
<organism evidence="1 2">
    <name type="scientific">Mycena venus</name>
    <dbReference type="NCBI Taxonomy" id="2733690"/>
    <lineage>
        <taxon>Eukaryota</taxon>
        <taxon>Fungi</taxon>
        <taxon>Dikarya</taxon>
        <taxon>Basidiomycota</taxon>
        <taxon>Agaricomycotina</taxon>
        <taxon>Agaricomycetes</taxon>
        <taxon>Agaricomycetidae</taxon>
        <taxon>Agaricales</taxon>
        <taxon>Marasmiineae</taxon>
        <taxon>Mycenaceae</taxon>
        <taxon>Mycena</taxon>
    </lineage>
</organism>
<sequence length="159" mass="17325">MVTDGTAFSGLCGIMVGMDRMSPMSWVLTEMRFCTFLSPALIRPPCLHCLINPITAFAFFRVSPYRGLTLNSRRLKIAWSRISGALLPTLVPAVYAKGKLAETVYLPAFVPINNRPESTNLPVCESRRAARAGMDPCRQSPATGWHGAALSVSIPLTVL</sequence>
<dbReference type="EMBL" id="JACAZI010000016">
    <property type="protein sequence ID" value="KAF7342995.1"/>
    <property type="molecule type" value="Genomic_DNA"/>
</dbReference>
<protein>
    <submittedName>
        <fullName evidence="1">Uncharacterized protein</fullName>
    </submittedName>
</protein>
<proteinExistence type="predicted"/>
<dbReference type="AlphaFoldDB" id="A0A8H6XMH9"/>
<keyword evidence="2" id="KW-1185">Reference proteome</keyword>
<dbReference type="Proteomes" id="UP000620124">
    <property type="component" value="Unassembled WGS sequence"/>
</dbReference>
<comment type="caution">
    <text evidence="1">The sequence shown here is derived from an EMBL/GenBank/DDBJ whole genome shotgun (WGS) entry which is preliminary data.</text>
</comment>
<gene>
    <name evidence="1" type="ORF">MVEN_01729600</name>
</gene>
<evidence type="ECO:0000313" key="2">
    <source>
        <dbReference type="Proteomes" id="UP000620124"/>
    </source>
</evidence>
<name>A0A8H6XMH9_9AGAR</name>
<accession>A0A8H6XMH9</accession>